<dbReference type="RefSeq" id="WP_184921147.1">
    <property type="nucleotide sequence ID" value="NZ_JACHMO010000001.1"/>
</dbReference>
<gene>
    <name evidence="1" type="ORF">F4560_003466</name>
</gene>
<keyword evidence="2" id="KW-1185">Reference proteome</keyword>
<protein>
    <submittedName>
        <fullName evidence="1">Uncharacterized protein</fullName>
    </submittedName>
</protein>
<proteinExistence type="predicted"/>
<comment type="caution">
    <text evidence="1">The sequence shown here is derived from an EMBL/GenBank/DDBJ whole genome shotgun (WGS) entry which is preliminary data.</text>
</comment>
<evidence type="ECO:0000313" key="2">
    <source>
        <dbReference type="Proteomes" id="UP000552097"/>
    </source>
</evidence>
<accession>A0A7W9M1B8</accession>
<evidence type="ECO:0000313" key="1">
    <source>
        <dbReference type="EMBL" id="MBB5803698.1"/>
    </source>
</evidence>
<sequence length="49" mass="5459">MLRTITAPCMEFRFADTTMQACASTEVETVTVVPHVQLLELDVIGFVFP</sequence>
<dbReference type="AlphaFoldDB" id="A0A7W9M1B8"/>
<dbReference type="EMBL" id="JACHMO010000001">
    <property type="protein sequence ID" value="MBB5803698.1"/>
    <property type="molecule type" value="Genomic_DNA"/>
</dbReference>
<organism evidence="1 2">
    <name type="scientific">Saccharothrix ecbatanensis</name>
    <dbReference type="NCBI Taxonomy" id="1105145"/>
    <lineage>
        <taxon>Bacteria</taxon>
        <taxon>Bacillati</taxon>
        <taxon>Actinomycetota</taxon>
        <taxon>Actinomycetes</taxon>
        <taxon>Pseudonocardiales</taxon>
        <taxon>Pseudonocardiaceae</taxon>
        <taxon>Saccharothrix</taxon>
    </lineage>
</organism>
<dbReference type="Proteomes" id="UP000552097">
    <property type="component" value="Unassembled WGS sequence"/>
</dbReference>
<name>A0A7W9M1B8_9PSEU</name>
<reference evidence="1 2" key="1">
    <citation type="submission" date="2020-08" db="EMBL/GenBank/DDBJ databases">
        <title>Sequencing the genomes of 1000 actinobacteria strains.</title>
        <authorList>
            <person name="Klenk H.-P."/>
        </authorList>
    </citation>
    <scope>NUCLEOTIDE SEQUENCE [LARGE SCALE GENOMIC DNA]</scope>
    <source>
        <strain evidence="1 2">DSM 45486</strain>
    </source>
</reference>